<evidence type="ECO:0000313" key="2">
    <source>
        <dbReference type="EMBL" id="AYF99824.1"/>
    </source>
</evidence>
<feature type="transmembrane region" description="Helical" evidence="1">
    <location>
        <begin position="152"/>
        <end position="174"/>
    </location>
</feature>
<accession>A0A387B7Q6</accession>
<feature type="transmembrane region" description="Helical" evidence="1">
    <location>
        <begin position="93"/>
        <end position="111"/>
    </location>
</feature>
<protein>
    <submittedName>
        <fullName evidence="2">Uncharacterized protein</fullName>
    </submittedName>
</protein>
<name>A0A387B7Q6_9LACT</name>
<keyword evidence="3" id="KW-1185">Reference proteome</keyword>
<dbReference type="KEGG" id="lact:D7I46_01220"/>
<dbReference type="Proteomes" id="UP000269374">
    <property type="component" value="Chromosome"/>
</dbReference>
<proteinExistence type="predicted"/>
<dbReference type="AlphaFoldDB" id="A0A387B7Q6"/>
<evidence type="ECO:0000313" key="3">
    <source>
        <dbReference type="Proteomes" id="UP000269374"/>
    </source>
</evidence>
<keyword evidence="1" id="KW-0812">Transmembrane</keyword>
<organism evidence="2 3">
    <name type="scientific">Lactococcus allomyrinae</name>
    <dbReference type="NCBI Taxonomy" id="2419773"/>
    <lineage>
        <taxon>Bacteria</taxon>
        <taxon>Bacillati</taxon>
        <taxon>Bacillota</taxon>
        <taxon>Bacilli</taxon>
        <taxon>Lactobacillales</taxon>
        <taxon>Streptococcaceae</taxon>
        <taxon>Lactococcus</taxon>
    </lineage>
</organism>
<reference evidence="2 3" key="1">
    <citation type="submission" date="2018-09" db="EMBL/GenBank/DDBJ databases">
        <title>Genome sequencing of strain 1JSPR-7.</title>
        <authorList>
            <person name="Heo J."/>
            <person name="Kim S.-J."/>
            <person name="Kwon S.-W."/>
        </authorList>
    </citation>
    <scope>NUCLEOTIDE SEQUENCE [LARGE SCALE GENOMIC DNA]</scope>
    <source>
        <strain evidence="2 3">1JSPR-7</strain>
    </source>
</reference>
<dbReference type="EMBL" id="CP032627">
    <property type="protein sequence ID" value="AYF99824.1"/>
    <property type="molecule type" value="Genomic_DNA"/>
</dbReference>
<feature type="transmembrane region" description="Helical" evidence="1">
    <location>
        <begin position="116"/>
        <end position="132"/>
    </location>
</feature>
<keyword evidence="1" id="KW-0472">Membrane</keyword>
<keyword evidence="1" id="KW-1133">Transmembrane helix</keyword>
<sequence>MKMRDEIEISFINIGKSIISETKIKDIGQPLSITLLLAMIINHNALLLASNVILLALFLIVLFRIGKGIISYFNTQDMLESVEERFKKQNDVVNSFEVAMLGIGTLFNFVYETVRLTVLFLVFIIFWTAVMAEPSELSDFLKEMNSGNMMTLFQIVLGWRCVWSGFKLVISLYSNKKAHIWNNKFFDYCNALLNH</sequence>
<feature type="transmembrane region" description="Helical" evidence="1">
    <location>
        <begin position="45"/>
        <end position="73"/>
    </location>
</feature>
<dbReference type="RefSeq" id="WP_120771213.1">
    <property type="nucleotide sequence ID" value="NZ_CP032627.1"/>
</dbReference>
<gene>
    <name evidence="2" type="ORF">D7I46_01220</name>
</gene>
<evidence type="ECO:0000256" key="1">
    <source>
        <dbReference type="SAM" id="Phobius"/>
    </source>
</evidence>